<keyword evidence="7" id="KW-1185">Reference proteome</keyword>
<feature type="transmembrane region" description="Helical" evidence="5">
    <location>
        <begin position="157"/>
        <end position="183"/>
    </location>
</feature>
<sequence>MNTRQRNVLIRMGGALLIFAYVGYIGWKNLPRFDFGVMAAFFALYLIWQVVFEFWIYQDPEDYVTQDNDKKSYLYLQLSFMIALLFAAIDFLEIHYTRNFDWEPTVIYAGFGLFIISCAVRWWGFNSIGKFFNPRVSIYENHKLITTGAYRKIRHPLYLGSLISFIAIPMVLNSWGAMLIMLLTTIPALIYRINIEEELLLSHFGDAYLDYMQKTKKIIPWVW</sequence>
<evidence type="ECO:0000256" key="5">
    <source>
        <dbReference type="SAM" id="Phobius"/>
    </source>
</evidence>
<dbReference type="RefSeq" id="WP_052729749.1">
    <property type="nucleotide sequence ID" value="NZ_CGIH01000038.1"/>
</dbReference>
<name>A0A0E4C9C5_9FIRM</name>
<keyword evidence="4 5" id="KW-0472">Membrane</keyword>
<evidence type="ECO:0000256" key="4">
    <source>
        <dbReference type="ARBA" id="ARBA00023136"/>
    </source>
</evidence>
<evidence type="ECO:0000256" key="1">
    <source>
        <dbReference type="ARBA" id="ARBA00004141"/>
    </source>
</evidence>
<protein>
    <submittedName>
        <fullName evidence="6">Isoprenylcysteine carboxyl methyltransferase</fullName>
    </submittedName>
</protein>
<keyword evidence="3 5" id="KW-1133">Transmembrane helix</keyword>
<reference evidence="6 7" key="1">
    <citation type="submission" date="2015-03" db="EMBL/GenBank/DDBJ databases">
        <authorList>
            <person name="Murphy D."/>
        </authorList>
    </citation>
    <scope>NUCLEOTIDE SEQUENCE [LARGE SCALE GENOMIC DNA]</scope>
    <source>
        <strain evidence="6 7">OL-4</strain>
    </source>
</reference>
<feature type="transmembrane region" description="Helical" evidence="5">
    <location>
        <begin position="33"/>
        <end position="52"/>
    </location>
</feature>
<evidence type="ECO:0000256" key="2">
    <source>
        <dbReference type="ARBA" id="ARBA00022692"/>
    </source>
</evidence>
<dbReference type="Gene3D" id="1.20.120.1630">
    <property type="match status" value="1"/>
</dbReference>
<evidence type="ECO:0000256" key="3">
    <source>
        <dbReference type="ARBA" id="ARBA00022989"/>
    </source>
</evidence>
<organism evidence="6 7">
    <name type="scientific">Syntrophomonas zehnderi OL-4</name>
    <dbReference type="NCBI Taxonomy" id="690567"/>
    <lineage>
        <taxon>Bacteria</taxon>
        <taxon>Bacillati</taxon>
        <taxon>Bacillota</taxon>
        <taxon>Clostridia</taxon>
        <taxon>Eubacteriales</taxon>
        <taxon>Syntrophomonadaceae</taxon>
        <taxon>Syntrophomonas</taxon>
    </lineage>
</organism>
<dbReference type="GO" id="GO:0032259">
    <property type="term" value="P:methylation"/>
    <property type="evidence" value="ECO:0007669"/>
    <property type="project" value="UniProtKB-KW"/>
</dbReference>
<evidence type="ECO:0000313" key="6">
    <source>
        <dbReference type="EMBL" id="CFX94892.1"/>
    </source>
</evidence>
<keyword evidence="2 5" id="KW-0812">Transmembrane</keyword>
<proteinExistence type="predicted"/>
<feature type="transmembrane region" description="Helical" evidence="5">
    <location>
        <begin position="73"/>
        <end position="94"/>
    </location>
</feature>
<feature type="transmembrane region" description="Helical" evidence="5">
    <location>
        <begin position="9"/>
        <end position="27"/>
    </location>
</feature>
<dbReference type="Pfam" id="PF04140">
    <property type="entry name" value="ICMT"/>
    <property type="match status" value="1"/>
</dbReference>
<keyword evidence="6" id="KW-0808">Transferase</keyword>
<dbReference type="STRING" id="690567.2283"/>
<comment type="subcellular location">
    <subcellularLocation>
        <location evidence="1">Membrane</location>
        <topology evidence="1">Multi-pass membrane protein</topology>
    </subcellularLocation>
</comment>
<dbReference type="GO" id="GO:0004671">
    <property type="term" value="F:protein C-terminal S-isoprenylcysteine carboxyl O-methyltransferase activity"/>
    <property type="evidence" value="ECO:0007669"/>
    <property type="project" value="InterPro"/>
</dbReference>
<feature type="transmembrane region" description="Helical" evidence="5">
    <location>
        <begin position="106"/>
        <end position="125"/>
    </location>
</feature>
<dbReference type="AlphaFoldDB" id="A0A0E4C9C5"/>
<dbReference type="InterPro" id="IPR007269">
    <property type="entry name" value="ICMT_MeTrfase"/>
</dbReference>
<evidence type="ECO:0000313" key="7">
    <source>
        <dbReference type="Proteomes" id="UP000045545"/>
    </source>
</evidence>
<dbReference type="Proteomes" id="UP000045545">
    <property type="component" value="Unassembled WGS sequence"/>
</dbReference>
<dbReference type="PANTHER" id="PTHR43847:SF1">
    <property type="entry name" value="BLL3993 PROTEIN"/>
    <property type="match status" value="1"/>
</dbReference>
<accession>A0A0E4C9C5</accession>
<dbReference type="InterPro" id="IPR052527">
    <property type="entry name" value="Metal_cation-efflux_comp"/>
</dbReference>
<dbReference type="OrthoDB" id="272002at2"/>
<keyword evidence="6" id="KW-0489">Methyltransferase</keyword>
<dbReference type="PANTHER" id="PTHR43847">
    <property type="entry name" value="BLL3993 PROTEIN"/>
    <property type="match status" value="1"/>
</dbReference>
<dbReference type="EMBL" id="CGIH01000038">
    <property type="protein sequence ID" value="CFX94892.1"/>
    <property type="molecule type" value="Genomic_DNA"/>
</dbReference>
<gene>
    <name evidence="6" type="ORF">2283</name>
</gene>
<dbReference type="GO" id="GO:0016020">
    <property type="term" value="C:membrane"/>
    <property type="evidence" value="ECO:0007669"/>
    <property type="project" value="UniProtKB-SubCell"/>
</dbReference>